<dbReference type="Proteomes" id="UP000435138">
    <property type="component" value="Unassembled WGS sequence"/>
</dbReference>
<name>A0A6A8AFP5_9HYPH</name>
<reference evidence="1 2" key="1">
    <citation type="submission" date="2019-11" db="EMBL/GenBank/DDBJ databases">
        <title>Genome analysis of Rhizobacterium cereale a novel genus and species isolated from maize roots in North Spain.</title>
        <authorList>
            <person name="Menendez E."/>
            <person name="Flores-Felix J.D."/>
            <person name="Ramirez-Bahena M.-H."/>
            <person name="Igual J.M."/>
            <person name="Garcia-Fraile P."/>
            <person name="Peix A."/>
            <person name="Velazquez E."/>
        </authorList>
    </citation>
    <scope>NUCLEOTIDE SEQUENCE [LARGE SCALE GENOMIC DNA]</scope>
    <source>
        <strain evidence="1 2">RZME27</strain>
    </source>
</reference>
<accession>A0A6A8AFP5</accession>
<dbReference type="RefSeq" id="WP_153357226.1">
    <property type="nucleotide sequence ID" value="NZ_JAYKOO010000002.1"/>
</dbReference>
<sequence>MSTSDIDKVALTDYNLIIEEVSDESVFGMISPTQKIKGIKVVTTSHLQVVRRVYTLTIGEDVYFKGQKIQGMPGARELLSEFLEPGKQITTRPNGKVGILNRYVGKKNIFSGSVVQKYSGSVTIPFLRQYGEDPAPTRLLHGNPAVTFLQKGEENPMAAAYYNTRTHKLELLHYFERHKLLDNFKAHFADATLAATG</sequence>
<keyword evidence="2" id="KW-1185">Reference proteome</keyword>
<dbReference type="AlphaFoldDB" id="A0A6A8AFP5"/>
<gene>
    <name evidence="1" type="ORF">GAO09_21320</name>
</gene>
<dbReference type="EMBL" id="WIXI01000048">
    <property type="protein sequence ID" value="MQY48580.1"/>
    <property type="molecule type" value="Genomic_DNA"/>
</dbReference>
<protein>
    <submittedName>
        <fullName evidence="1">Uncharacterized protein</fullName>
    </submittedName>
</protein>
<comment type="caution">
    <text evidence="1">The sequence shown here is derived from an EMBL/GenBank/DDBJ whole genome shotgun (WGS) entry which is preliminary data.</text>
</comment>
<organism evidence="1 2">
    <name type="scientific">Endobacterium cereale</name>
    <dbReference type="NCBI Taxonomy" id="2663029"/>
    <lineage>
        <taxon>Bacteria</taxon>
        <taxon>Pseudomonadati</taxon>
        <taxon>Pseudomonadota</taxon>
        <taxon>Alphaproteobacteria</taxon>
        <taxon>Hyphomicrobiales</taxon>
        <taxon>Rhizobiaceae</taxon>
        <taxon>Endobacterium</taxon>
    </lineage>
</organism>
<evidence type="ECO:0000313" key="2">
    <source>
        <dbReference type="Proteomes" id="UP000435138"/>
    </source>
</evidence>
<evidence type="ECO:0000313" key="1">
    <source>
        <dbReference type="EMBL" id="MQY48580.1"/>
    </source>
</evidence>
<proteinExistence type="predicted"/>